<proteinExistence type="predicted"/>
<evidence type="ECO:0000313" key="8">
    <source>
        <dbReference type="EMBL" id="OIQ50278.1"/>
    </source>
</evidence>
<dbReference type="EMBL" id="LKAQ01000004">
    <property type="protein sequence ID" value="OIQ50278.1"/>
    <property type="molecule type" value="Genomic_DNA"/>
</dbReference>
<feature type="transmembrane region" description="Helical" evidence="6">
    <location>
        <begin position="14"/>
        <end position="35"/>
    </location>
</feature>
<dbReference type="Pfam" id="PF01292">
    <property type="entry name" value="Ni_hydr_CYTB"/>
    <property type="match status" value="1"/>
</dbReference>
<dbReference type="GO" id="GO:0022904">
    <property type="term" value="P:respiratory electron transport chain"/>
    <property type="evidence" value="ECO:0007669"/>
    <property type="project" value="InterPro"/>
</dbReference>
<dbReference type="AlphaFoldDB" id="A0A1J5MUI0"/>
<dbReference type="RefSeq" id="WP_071545737.1">
    <property type="nucleotide sequence ID" value="NZ_LKAQ01000004.1"/>
</dbReference>
<dbReference type="Gene3D" id="1.20.950.20">
    <property type="entry name" value="Transmembrane di-heme cytochromes, Chain C"/>
    <property type="match status" value="1"/>
</dbReference>
<dbReference type="InterPro" id="IPR051542">
    <property type="entry name" value="Hydrogenase_cytochrome"/>
</dbReference>
<dbReference type="GO" id="GO:0009055">
    <property type="term" value="F:electron transfer activity"/>
    <property type="evidence" value="ECO:0007669"/>
    <property type="project" value="InterPro"/>
</dbReference>
<gene>
    <name evidence="8" type="primary">fdoI</name>
    <name evidence="8" type="ORF">BerOc1_02209</name>
</gene>
<accession>A0A1J5MUI0</accession>
<dbReference type="OrthoDB" id="9790598at2"/>
<keyword evidence="9" id="KW-1185">Reference proteome</keyword>
<evidence type="ECO:0000259" key="7">
    <source>
        <dbReference type="Pfam" id="PF01292"/>
    </source>
</evidence>
<evidence type="ECO:0000256" key="5">
    <source>
        <dbReference type="ARBA" id="ARBA00023136"/>
    </source>
</evidence>
<evidence type="ECO:0000256" key="3">
    <source>
        <dbReference type="ARBA" id="ARBA00022692"/>
    </source>
</evidence>
<keyword evidence="5 6" id="KW-0472">Membrane</keyword>
<feature type="transmembrane region" description="Helical" evidence="6">
    <location>
        <begin position="141"/>
        <end position="162"/>
    </location>
</feature>
<dbReference type="InterPro" id="IPR011577">
    <property type="entry name" value="Cyt_b561_bac/Ni-Hgenase"/>
</dbReference>
<name>A0A1J5MUI0_9BACT</name>
<keyword evidence="3 6" id="KW-0812">Transmembrane</keyword>
<evidence type="ECO:0000256" key="4">
    <source>
        <dbReference type="ARBA" id="ARBA00022989"/>
    </source>
</evidence>
<dbReference type="Proteomes" id="UP000181901">
    <property type="component" value="Unassembled WGS sequence"/>
</dbReference>
<reference evidence="8 9" key="1">
    <citation type="submission" date="2015-09" db="EMBL/GenBank/DDBJ databases">
        <title>Genome of Desulfovibrio dechloracetivorans BerOc1, a mercury methylating strain isolated from highly hydrocarbons and metals contaminated coastal sediments.</title>
        <authorList>
            <person name="Goni Urriza M."/>
            <person name="Gassie C."/>
            <person name="Bouchez O."/>
            <person name="Klopp C."/>
            <person name="Ranchou-Peyruse A."/>
            <person name="Remy G."/>
        </authorList>
    </citation>
    <scope>NUCLEOTIDE SEQUENCE [LARGE SCALE GENOMIC DNA]</scope>
    <source>
        <strain evidence="8 9">BerOc1</strain>
    </source>
</reference>
<comment type="subcellular location">
    <subcellularLocation>
        <location evidence="1">Cell membrane</location>
        <topology evidence="1">Multi-pass membrane protein</topology>
    </subcellularLocation>
</comment>
<dbReference type="GO" id="GO:0020037">
    <property type="term" value="F:heme binding"/>
    <property type="evidence" value="ECO:0007669"/>
    <property type="project" value="TreeGrafter"/>
</dbReference>
<evidence type="ECO:0000256" key="1">
    <source>
        <dbReference type="ARBA" id="ARBA00004651"/>
    </source>
</evidence>
<protein>
    <submittedName>
        <fullName evidence="8">Formate dehydrogenase, cytochrome b556(Fdo) subunit</fullName>
    </submittedName>
</protein>
<keyword evidence="2" id="KW-1003">Cell membrane</keyword>
<dbReference type="SUPFAM" id="SSF81342">
    <property type="entry name" value="Transmembrane di-heme cytochromes"/>
    <property type="match status" value="1"/>
</dbReference>
<feature type="domain" description="Cytochrome b561 bacterial/Ni-hydrogenase" evidence="7">
    <location>
        <begin position="8"/>
        <end position="216"/>
    </location>
</feature>
<evidence type="ECO:0000256" key="2">
    <source>
        <dbReference type="ARBA" id="ARBA00022475"/>
    </source>
</evidence>
<evidence type="ECO:0000313" key="9">
    <source>
        <dbReference type="Proteomes" id="UP000181901"/>
    </source>
</evidence>
<feature type="transmembrane region" description="Helical" evidence="6">
    <location>
        <begin position="174"/>
        <end position="201"/>
    </location>
</feature>
<keyword evidence="4 6" id="KW-1133">Transmembrane helix</keyword>
<dbReference type="InterPro" id="IPR016174">
    <property type="entry name" value="Di-haem_cyt_TM"/>
</dbReference>
<dbReference type="GO" id="GO:0005886">
    <property type="term" value="C:plasma membrane"/>
    <property type="evidence" value="ECO:0007669"/>
    <property type="project" value="UniProtKB-SubCell"/>
</dbReference>
<evidence type="ECO:0000256" key="6">
    <source>
        <dbReference type="SAM" id="Phobius"/>
    </source>
</evidence>
<sequence length="244" mass="26707">MPGKTHKRHDRSDIFIHWFNAACWLLLLLTGVGLISNPDIDPFGSGYPAWLRSMVGGGGNLLAIHEGIGLVWIAGFILYMLVNFRGARFFLGEIFAVSPARDMGWMLKKMVLMTLGPKALRMVGVDPDLPDQGYYNMGQKAFAQVSVVGGVVIAVTGVIMYLSDRTFGAEATGMVGWAVAGHFIAVGLVFAGLLVHVYMAAVSPEERPGFRSMFTGVVPDGYAKHHHRLWWEKVRTEPGQGSEQ</sequence>
<comment type="caution">
    <text evidence="8">The sequence shown here is derived from an EMBL/GenBank/DDBJ whole genome shotgun (WGS) entry which is preliminary data.</text>
</comment>
<dbReference type="PANTHER" id="PTHR30485:SF0">
    <property type="entry name" value="NI_FE-HYDROGENASE 1 B-TYPE CYTOCHROME SUBUNIT-RELATED"/>
    <property type="match status" value="1"/>
</dbReference>
<feature type="transmembrane region" description="Helical" evidence="6">
    <location>
        <begin position="61"/>
        <end position="82"/>
    </location>
</feature>
<organism evidence="8 9">
    <name type="scientific">Pseudodesulfovibrio hydrargyri</name>
    <dbReference type="NCBI Taxonomy" id="2125990"/>
    <lineage>
        <taxon>Bacteria</taxon>
        <taxon>Pseudomonadati</taxon>
        <taxon>Thermodesulfobacteriota</taxon>
        <taxon>Desulfovibrionia</taxon>
        <taxon>Desulfovibrionales</taxon>
        <taxon>Desulfovibrionaceae</taxon>
    </lineage>
</organism>
<dbReference type="PANTHER" id="PTHR30485">
    <property type="entry name" value="NI/FE-HYDROGENASE 1 B-TYPE CYTOCHROME SUBUNIT"/>
    <property type="match status" value="1"/>
</dbReference>